<evidence type="ECO:0000256" key="1">
    <source>
        <dbReference type="ARBA" id="ARBA00000085"/>
    </source>
</evidence>
<evidence type="ECO:0000256" key="2">
    <source>
        <dbReference type="ARBA" id="ARBA00012438"/>
    </source>
</evidence>
<dbReference type="Pfam" id="PF07495">
    <property type="entry name" value="Y_Y_Y"/>
    <property type="match status" value="1"/>
</dbReference>
<keyword evidence="4" id="KW-0175">Coiled coil</keyword>
<dbReference type="SUPFAM" id="SSF50998">
    <property type="entry name" value="Quinoprotein alcohol dehydrogenase-like"/>
    <property type="match status" value="1"/>
</dbReference>
<dbReference type="Gene3D" id="2.130.10.10">
    <property type="entry name" value="YVTN repeat-like/Quinoprotein amine dehydrogenase"/>
    <property type="match status" value="3"/>
</dbReference>
<dbReference type="PANTHER" id="PTHR43547:SF2">
    <property type="entry name" value="HYBRID SIGNAL TRANSDUCTION HISTIDINE KINASE C"/>
    <property type="match status" value="1"/>
</dbReference>
<dbReference type="PANTHER" id="PTHR43547">
    <property type="entry name" value="TWO-COMPONENT HISTIDINE KINASE"/>
    <property type="match status" value="1"/>
</dbReference>
<dbReference type="SUPFAM" id="SSF55874">
    <property type="entry name" value="ATPase domain of HSP90 chaperone/DNA topoisomerase II/histidine kinase"/>
    <property type="match status" value="1"/>
</dbReference>
<dbReference type="Pfam" id="PF02518">
    <property type="entry name" value="HATPase_c"/>
    <property type="match status" value="1"/>
</dbReference>
<dbReference type="InterPro" id="IPR003594">
    <property type="entry name" value="HATPase_dom"/>
</dbReference>
<dbReference type="Proteomes" id="UP000613768">
    <property type="component" value="Unassembled WGS sequence"/>
</dbReference>
<protein>
    <recommendedName>
        <fullName evidence="2">histidine kinase</fullName>
        <ecNumber evidence="2">2.7.13.3</ecNumber>
    </recommendedName>
</protein>
<comment type="caution">
    <text evidence="6">The sequence shown here is derived from an EMBL/GenBank/DDBJ whole genome shotgun (WGS) entry which is preliminary data.</text>
</comment>
<dbReference type="PRINTS" id="PR00344">
    <property type="entry name" value="BCTRLSENSOR"/>
</dbReference>
<dbReference type="InterPro" id="IPR015943">
    <property type="entry name" value="WD40/YVTN_repeat-like_dom_sf"/>
</dbReference>
<dbReference type="InterPro" id="IPR003661">
    <property type="entry name" value="HisK_dim/P_dom"/>
</dbReference>
<dbReference type="Gene3D" id="1.10.287.130">
    <property type="match status" value="1"/>
</dbReference>
<dbReference type="AlphaFoldDB" id="A0AAW3ZHA3"/>
<name>A0AAW3ZHA3_9GAMM</name>
<evidence type="ECO:0000313" key="7">
    <source>
        <dbReference type="Proteomes" id="UP000613768"/>
    </source>
</evidence>
<evidence type="ECO:0000256" key="4">
    <source>
        <dbReference type="SAM" id="Coils"/>
    </source>
</evidence>
<evidence type="ECO:0000259" key="5">
    <source>
        <dbReference type="PROSITE" id="PS50109"/>
    </source>
</evidence>
<dbReference type="CDD" id="cd00075">
    <property type="entry name" value="HATPase"/>
    <property type="match status" value="1"/>
</dbReference>
<dbReference type="InterPro" id="IPR005467">
    <property type="entry name" value="His_kinase_dom"/>
</dbReference>
<dbReference type="InterPro" id="IPR011110">
    <property type="entry name" value="Reg_prop"/>
</dbReference>
<evidence type="ECO:0000313" key="6">
    <source>
        <dbReference type="EMBL" id="MBD8524335.1"/>
    </source>
</evidence>
<dbReference type="Gene3D" id="3.30.565.10">
    <property type="entry name" value="Histidine kinase-like ATPase, C-terminal domain"/>
    <property type="match status" value="1"/>
</dbReference>
<keyword evidence="7" id="KW-1185">Reference proteome</keyword>
<dbReference type="InterPro" id="IPR011123">
    <property type="entry name" value="Y_Y_Y"/>
</dbReference>
<dbReference type="CDD" id="cd00082">
    <property type="entry name" value="HisKA"/>
    <property type="match status" value="1"/>
</dbReference>
<dbReference type="EMBL" id="JACYTR010000002">
    <property type="protein sequence ID" value="MBD8524335.1"/>
    <property type="molecule type" value="Genomic_DNA"/>
</dbReference>
<dbReference type="InterPro" id="IPR013783">
    <property type="entry name" value="Ig-like_fold"/>
</dbReference>
<feature type="domain" description="Histidine kinase" evidence="5">
    <location>
        <begin position="848"/>
        <end position="1079"/>
    </location>
</feature>
<evidence type="ECO:0000256" key="3">
    <source>
        <dbReference type="ARBA" id="ARBA00022553"/>
    </source>
</evidence>
<dbReference type="RefSeq" id="WP_192027688.1">
    <property type="nucleotide sequence ID" value="NZ_JACYTR010000002.1"/>
</dbReference>
<dbReference type="GO" id="GO:0000155">
    <property type="term" value="F:phosphorelay sensor kinase activity"/>
    <property type="evidence" value="ECO:0007669"/>
    <property type="project" value="InterPro"/>
</dbReference>
<dbReference type="InterPro" id="IPR004358">
    <property type="entry name" value="Sig_transdc_His_kin-like_C"/>
</dbReference>
<sequence length="1084" mass="118561">MRFRRLGADEGLSQSTVNAVLQDRAGLMWVGTQNGLNRFDGTEVTIFLPTPNQTGGLSDNFITSLALDQDGVLWVGTLDGLNRYDAASERFQTFIFAPADPHSLPSSVIYDLEADRRGSGIWIGTEAGLARWSPAAQRFERVADRSTGLPDNRVNEVLHDSQGRLWLGTARGLAVGDPDSRVWRAADDPIPGAAVDALAEGDKGAIWVGYDSAGLAISSPAPGAWRLLQADDRQAADTSSAQNGALLSSNSIRSLLPQADGLMWVGSDAGLDRLSTDAEGKLVVQRFRHRRLNPNSIGGGAVGALHLSDDGVLWAGTWNGGLSWLSPEQNLFQSFTAELELSQAMRNPSAIALIEHDGDLFIGSGEGLYRLALNGDQLQRVTGDWGNYVYYCAQRVGDELWFGATRGLVIVGADGTARPVNLPAELAGSRVRRLWVDKDAVWVAADPIGVAKLSPDLKRVLALVPVSRSATFIRPWDSMILVGSYSGLHWIDRVSGSELYSHSIGDGEGELSTAPMDVITDSKGTRWIGLNGAGLAKLDWKPGAPPSSAIFDHENVPRLEDGFTKSIVEDDQGFLWISTASSISMLDLHSGRVRSFYRNHGAFSRDYINAAATRLSDGRIVFGAMEGFTLFDPRQLANIQPTEPPLAPLIKRVEFGGEPMSDVPRYSRQIERLVLPPGDRSSLEVEFNLPYFGPPESTRFQYQLGGLQSEWVEVERNSRRARFDRLPAGDYQFMVRAKLADSEWGDVTRFDLRVEAHWWQALWVRFAAAAFLVLGLYAAHLLRLRSLARQSERLSREVAQRTAQLQERSRALQESKVAAEGALAQLESAQTELVRAEKLAALGQLVAGVAHEVNTPLGVAVTAGSVLQGATRKVREHFEKNELKRSELVSYFNTVSESGDMIERNLGRAAHLIANFKQVSVDRTSDGRRKFFLDRVLREILESLELMWRRRSVRTDVVVSDKIQIDSFPGALGQVITNLLQNAVIHGFDGMDSGHIQIQARDLGNSAEILVSDNGRGIPEESRNRVFDPFFTTKRNEGGTGLGLHIVHNLVTQKLGGSIHLECPSSGGTTMRIVIPKSAPGGMD</sequence>
<dbReference type="Gene3D" id="2.60.40.10">
    <property type="entry name" value="Immunoglobulins"/>
    <property type="match status" value="1"/>
</dbReference>
<comment type="catalytic activity">
    <reaction evidence="1">
        <text>ATP + protein L-histidine = ADP + protein N-phospho-L-histidine.</text>
        <dbReference type="EC" id="2.7.13.3"/>
    </reaction>
</comment>
<dbReference type="SUPFAM" id="SSF63829">
    <property type="entry name" value="Calcium-dependent phosphotriesterase"/>
    <property type="match status" value="2"/>
</dbReference>
<feature type="coiled-coil region" evidence="4">
    <location>
        <begin position="784"/>
        <end position="839"/>
    </location>
</feature>
<dbReference type="PROSITE" id="PS50109">
    <property type="entry name" value="HIS_KIN"/>
    <property type="match status" value="1"/>
</dbReference>
<proteinExistence type="predicted"/>
<keyword evidence="3" id="KW-0597">Phosphoprotein</keyword>
<dbReference type="EC" id="2.7.13.3" evidence="2"/>
<dbReference type="InterPro" id="IPR011047">
    <property type="entry name" value="Quinoprotein_ADH-like_sf"/>
</dbReference>
<gene>
    <name evidence="6" type="ORF">IFO71_01135</name>
</gene>
<organism evidence="6 7">
    <name type="scientific">Pseudomarimonas arenosa</name>
    <dbReference type="NCBI Taxonomy" id="2774145"/>
    <lineage>
        <taxon>Bacteria</taxon>
        <taxon>Pseudomonadati</taxon>
        <taxon>Pseudomonadota</taxon>
        <taxon>Gammaproteobacteria</taxon>
        <taxon>Lysobacterales</taxon>
        <taxon>Lysobacteraceae</taxon>
        <taxon>Pseudomarimonas</taxon>
    </lineage>
</organism>
<dbReference type="InterPro" id="IPR036890">
    <property type="entry name" value="HATPase_C_sf"/>
</dbReference>
<reference evidence="6 7" key="1">
    <citation type="submission" date="2020-09" db="EMBL/GenBank/DDBJ databases">
        <title>Pseudoxanthomonas sp. CAU 1598 isolated from sand of Yaerae Beach.</title>
        <authorList>
            <person name="Kim W."/>
        </authorList>
    </citation>
    <scope>NUCLEOTIDE SEQUENCE [LARGE SCALE GENOMIC DNA]</scope>
    <source>
        <strain evidence="6 7">CAU 1598</strain>
    </source>
</reference>
<accession>A0AAW3ZHA3</accession>
<dbReference type="Pfam" id="PF07494">
    <property type="entry name" value="Reg_prop"/>
    <property type="match status" value="4"/>
</dbReference>
<dbReference type="SMART" id="SM00387">
    <property type="entry name" value="HATPase_c"/>
    <property type="match status" value="1"/>
</dbReference>